<evidence type="ECO:0000256" key="4">
    <source>
        <dbReference type="ARBA" id="ARBA00022722"/>
    </source>
</evidence>
<evidence type="ECO:0000313" key="11">
    <source>
        <dbReference type="EMBL" id="ETW02975.1"/>
    </source>
</evidence>
<evidence type="ECO:0000259" key="9">
    <source>
        <dbReference type="Pfam" id="PF13359"/>
    </source>
</evidence>
<feature type="domain" description="DDE Tnp4" evidence="9">
    <location>
        <begin position="174"/>
        <end position="332"/>
    </location>
</feature>
<protein>
    <submittedName>
        <fullName evidence="11">Uncharacterized protein</fullName>
    </submittedName>
</protein>
<dbReference type="RefSeq" id="XP_008868359.1">
    <property type="nucleotide sequence ID" value="XM_008870137.1"/>
</dbReference>
<proteinExistence type="inferred from homology"/>
<dbReference type="InterPro" id="IPR027806">
    <property type="entry name" value="HARBI1_dom"/>
</dbReference>
<evidence type="ECO:0000256" key="7">
    <source>
        <dbReference type="ARBA" id="ARBA00023242"/>
    </source>
</evidence>
<dbReference type="PANTHER" id="PTHR22930:SF259">
    <property type="entry name" value="OS08G0106900 PROTEIN"/>
    <property type="match status" value="1"/>
</dbReference>
<name>A0A024U9V4_9STRA</name>
<organism evidence="11">
    <name type="scientific">Aphanomyces invadans</name>
    <dbReference type="NCBI Taxonomy" id="157072"/>
    <lineage>
        <taxon>Eukaryota</taxon>
        <taxon>Sar</taxon>
        <taxon>Stramenopiles</taxon>
        <taxon>Oomycota</taxon>
        <taxon>Saprolegniomycetes</taxon>
        <taxon>Saprolegniales</taxon>
        <taxon>Verrucalvaceae</taxon>
        <taxon>Aphanomyces</taxon>
    </lineage>
</organism>
<dbReference type="GO" id="GO:0004518">
    <property type="term" value="F:nuclease activity"/>
    <property type="evidence" value="ECO:0007669"/>
    <property type="project" value="UniProtKB-KW"/>
</dbReference>
<dbReference type="InterPro" id="IPR045249">
    <property type="entry name" value="HARBI1-like"/>
</dbReference>
<dbReference type="PANTHER" id="PTHR22930">
    <property type="match status" value="1"/>
</dbReference>
<feature type="signal peptide" evidence="8">
    <location>
        <begin position="1"/>
        <end position="20"/>
    </location>
</feature>
<dbReference type="OrthoDB" id="129044at2759"/>
<dbReference type="eggNOG" id="KOG4585">
    <property type="taxonomic scope" value="Eukaryota"/>
</dbReference>
<keyword evidence="4" id="KW-0540">Nuclease</keyword>
<evidence type="ECO:0000256" key="1">
    <source>
        <dbReference type="ARBA" id="ARBA00001968"/>
    </source>
</evidence>
<dbReference type="GeneID" id="20082466"/>
<evidence type="ECO:0000256" key="6">
    <source>
        <dbReference type="ARBA" id="ARBA00022801"/>
    </source>
</evidence>
<dbReference type="EMBL" id="KI913960">
    <property type="protein sequence ID" value="ETW02975.1"/>
    <property type="molecule type" value="Genomic_DNA"/>
</dbReference>
<keyword evidence="6" id="KW-0378">Hydrolase</keyword>
<feature type="domain" description="DUF8040" evidence="10">
    <location>
        <begin position="42"/>
        <end position="137"/>
    </location>
</feature>
<keyword evidence="7" id="KW-0539">Nucleus</keyword>
<dbReference type="AlphaFoldDB" id="A0A024U9V4"/>
<keyword evidence="8" id="KW-0732">Signal</keyword>
<dbReference type="Pfam" id="PF13359">
    <property type="entry name" value="DDE_Tnp_4"/>
    <property type="match status" value="1"/>
</dbReference>
<accession>A0A024U9V4</accession>
<dbReference type="GO" id="GO:0016787">
    <property type="term" value="F:hydrolase activity"/>
    <property type="evidence" value="ECO:0007669"/>
    <property type="project" value="UniProtKB-KW"/>
</dbReference>
<dbReference type="GO" id="GO:0005634">
    <property type="term" value="C:nucleus"/>
    <property type="evidence" value="ECO:0007669"/>
    <property type="project" value="UniProtKB-SubCell"/>
</dbReference>
<dbReference type="STRING" id="157072.A0A024U9V4"/>
<dbReference type="GO" id="GO:0046872">
    <property type="term" value="F:metal ion binding"/>
    <property type="evidence" value="ECO:0007669"/>
    <property type="project" value="UniProtKB-KW"/>
</dbReference>
<sequence>MKHRLLMASLAQQWLHGAASMLMVNQMLYHFTKHVNKTPKRTSKLTGRMWVAEMLEGNEASFLESFRMRKAVFKRLVRELVEYGGLKGTRLVKEEEQLAIFLYLVGHHASSSRLQCRFQHSGETITRHLKRVLAALLRLVPTYIQIPANDSRIPRTISDNPKFSPFFDNCRMAIDGCHVPVWVPEKHVAPFQGRKGVTMNVLCACDFDMMFTYVLSGWEGSAGDGRLYEDALTKGLALSPNLFDILDAGFGLTVKALTPYRGTRYHLKEFGRGKMKVRTKEELFNLRHSSLRNVIERAFGVLKKRFTVLSYPVQYSYSFQTKLFPALCVLHNFIRLNDSSDDLFVRQATRELRRRNKQPLEAMDLGQACDIAETSEAKHWRDSIATSMWEQYQAELHRRVRNR</sequence>
<comment type="cofactor">
    <cofactor evidence="1">
        <name>a divalent metal cation</name>
        <dbReference type="ChEBI" id="CHEBI:60240"/>
    </cofactor>
</comment>
<comment type="subcellular location">
    <subcellularLocation>
        <location evidence="2">Nucleus</location>
    </subcellularLocation>
</comment>
<gene>
    <name evidence="11" type="ORF">H310_05416</name>
</gene>
<dbReference type="VEuPathDB" id="FungiDB:H310_05416"/>
<evidence type="ECO:0000256" key="5">
    <source>
        <dbReference type="ARBA" id="ARBA00022723"/>
    </source>
</evidence>
<evidence type="ECO:0000256" key="3">
    <source>
        <dbReference type="ARBA" id="ARBA00006958"/>
    </source>
</evidence>
<reference evidence="11" key="1">
    <citation type="submission" date="2013-12" db="EMBL/GenBank/DDBJ databases">
        <title>The Genome Sequence of Aphanomyces invadans NJM9701.</title>
        <authorList>
            <consortium name="The Broad Institute Genomics Platform"/>
            <person name="Russ C."/>
            <person name="Tyler B."/>
            <person name="van West P."/>
            <person name="Dieguez-Uribeondo J."/>
            <person name="Young S.K."/>
            <person name="Zeng Q."/>
            <person name="Gargeya S."/>
            <person name="Fitzgerald M."/>
            <person name="Abouelleil A."/>
            <person name="Alvarado L."/>
            <person name="Chapman S.B."/>
            <person name="Gainer-Dewar J."/>
            <person name="Goldberg J."/>
            <person name="Griggs A."/>
            <person name="Gujja S."/>
            <person name="Hansen M."/>
            <person name="Howarth C."/>
            <person name="Imamovic A."/>
            <person name="Ireland A."/>
            <person name="Larimer J."/>
            <person name="McCowan C."/>
            <person name="Murphy C."/>
            <person name="Pearson M."/>
            <person name="Poon T.W."/>
            <person name="Priest M."/>
            <person name="Roberts A."/>
            <person name="Saif S."/>
            <person name="Shea T."/>
            <person name="Sykes S."/>
            <person name="Wortman J."/>
            <person name="Nusbaum C."/>
            <person name="Birren B."/>
        </authorList>
    </citation>
    <scope>NUCLEOTIDE SEQUENCE [LARGE SCALE GENOMIC DNA]</scope>
    <source>
        <strain evidence="11">NJM9701</strain>
    </source>
</reference>
<keyword evidence="5" id="KW-0479">Metal-binding</keyword>
<dbReference type="Pfam" id="PF26138">
    <property type="entry name" value="DUF8040"/>
    <property type="match status" value="1"/>
</dbReference>
<evidence type="ECO:0000256" key="2">
    <source>
        <dbReference type="ARBA" id="ARBA00004123"/>
    </source>
</evidence>
<dbReference type="InterPro" id="IPR058353">
    <property type="entry name" value="DUF8040"/>
</dbReference>
<evidence type="ECO:0000256" key="8">
    <source>
        <dbReference type="SAM" id="SignalP"/>
    </source>
</evidence>
<comment type="similarity">
    <text evidence="3">Belongs to the HARBI1 family.</text>
</comment>
<evidence type="ECO:0000259" key="10">
    <source>
        <dbReference type="Pfam" id="PF26138"/>
    </source>
</evidence>
<feature type="chain" id="PRO_5001535265" evidence="8">
    <location>
        <begin position="21"/>
        <end position="403"/>
    </location>
</feature>